<proteinExistence type="predicted"/>
<evidence type="ECO:0000313" key="1">
    <source>
        <dbReference type="EMBL" id="KAG8067144.1"/>
    </source>
</evidence>
<gene>
    <name evidence="1" type="ORF">GUJ93_ZPchr0005g15057</name>
</gene>
<keyword evidence="2" id="KW-1185">Reference proteome</keyword>
<accession>A0A8J5W018</accession>
<reference evidence="1" key="2">
    <citation type="submission" date="2021-02" db="EMBL/GenBank/DDBJ databases">
        <authorList>
            <person name="Kimball J.A."/>
            <person name="Haas M.W."/>
            <person name="Macchietto M."/>
            <person name="Kono T."/>
            <person name="Duquette J."/>
            <person name="Shao M."/>
        </authorList>
    </citation>
    <scope>NUCLEOTIDE SEQUENCE</scope>
    <source>
        <tissue evidence="1">Fresh leaf tissue</tissue>
    </source>
</reference>
<evidence type="ECO:0000313" key="2">
    <source>
        <dbReference type="Proteomes" id="UP000729402"/>
    </source>
</evidence>
<organism evidence="1 2">
    <name type="scientific">Zizania palustris</name>
    <name type="common">Northern wild rice</name>
    <dbReference type="NCBI Taxonomy" id="103762"/>
    <lineage>
        <taxon>Eukaryota</taxon>
        <taxon>Viridiplantae</taxon>
        <taxon>Streptophyta</taxon>
        <taxon>Embryophyta</taxon>
        <taxon>Tracheophyta</taxon>
        <taxon>Spermatophyta</taxon>
        <taxon>Magnoliopsida</taxon>
        <taxon>Liliopsida</taxon>
        <taxon>Poales</taxon>
        <taxon>Poaceae</taxon>
        <taxon>BOP clade</taxon>
        <taxon>Oryzoideae</taxon>
        <taxon>Oryzeae</taxon>
        <taxon>Zizaniinae</taxon>
        <taxon>Zizania</taxon>
    </lineage>
</organism>
<dbReference type="AlphaFoldDB" id="A0A8J5W018"/>
<dbReference type="EMBL" id="JAAALK010000284">
    <property type="protein sequence ID" value="KAG8067144.1"/>
    <property type="molecule type" value="Genomic_DNA"/>
</dbReference>
<name>A0A8J5W018_ZIZPA</name>
<protein>
    <submittedName>
        <fullName evidence="1">Uncharacterized protein</fullName>
    </submittedName>
</protein>
<reference evidence="1" key="1">
    <citation type="journal article" date="2021" name="bioRxiv">
        <title>Whole Genome Assembly and Annotation of Northern Wild Rice, Zizania palustris L., Supports a Whole Genome Duplication in the Zizania Genus.</title>
        <authorList>
            <person name="Haas M."/>
            <person name="Kono T."/>
            <person name="Macchietto M."/>
            <person name="Millas R."/>
            <person name="McGilp L."/>
            <person name="Shao M."/>
            <person name="Duquette J."/>
            <person name="Hirsch C.N."/>
            <person name="Kimball J."/>
        </authorList>
    </citation>
    <scope>NUCLEOTIDE SEQUENCE</scope>
    <source>
        <tissue evidence="1">Fresh leaf tissue</tissue>
    </source>
</reference>
<comment type="caution">
    <text evidence="1">The sequence shown here is derived from an EMBL/GenBank/DDBJ whole genome shotgun (WGS) entry which is preliminary data.</text>
</comment>
<sequence length="98" mass="11132">MKRNLLTKTILPSSLSSVLFSIFLPRRRRGASKPSALRHPRNPSSSHWREFPGFKDFVLRDWRAAPKTLLLPINSTLDSAVHSWIGLILLVISIGEEE</sequence>
<dbReference type="Proteomes" id="UP000729402">
    <property type="component" value="Unassembled WGS sequence"/>
</dbReference>